<name>A0A6P1BC51_9BRAD</name>
<sequence>MSSNLGEPDEADYDAIPRKATDLDAEKKARLVHLQYGHSWPVRTPRGRHILADAAADKLSVLDHGQKVDADSRRSISPFRVVGKMTLNFAI</sequence>
<evidence type="ECO:0000313" key="1">
    <source>
        <dbReference type="EMBL" id="NEU95240.1"/>
    </source>
</evidence>
<keyword evidence="2" id="KW-1185">Reference proteome</keyword>
<accession>A0A6P1BC51</accession>
<evidence type="ECO:0000313" key="2">
    <source>
        <dbReference type="Proteomes" id="UP000468531"/>
    </source>
</evidence>
<proteinExistence type="predicted"/>
<dbReference type="AlphaFoldDB" id="A0A6P1BC51"/>
<protein>
    <submittedName>
        <fullName evidence="1">Uncharacterized protein</fullName>
    </submittedName>
</protein>
<organism evidence="1 2">
    <name type="scientific">Bradyrhizobium uaiense</name>
    <dbReference type="NCBI Taxonomy" id="2594946"/>
    <lineage>
        <taxon>Bacteria</taxon>
        <taxon>Pseudomonadati</taxon>
        <taxon>Pseudomonadota</taxon>
        <taxon>Alphaproteobacteria</taxon>
        <taxon>Hyphomicrobiales</taxon>
        <taxon>Nitrobacteraceae</taxon>
        <taxon>Bradyrhizobium</taxon>
    </lineage>
</organism>
<dbReference type="EMBL" id="VKHP01000011">
    <property type="protein sequence ID" value="NEU95240.1"/>
    <property type="molecule type" value="Genomic_DNA"/>
</dbReference>
<dbReference type="Proteomes" id="UP000468531">
    <property type="component" value="Unassembled WGS sequence"/>
</dbReference>
<reference evidence="1 2" key="1">
    <citation type="journal article" date="2020" name="Arch. Microbiol.">
        <title>Bradyrhizobium uaiense sp. nov., a new highly efficient cowpea symbiont.</title>
        <authorList>
            <person name="Cabral Michel D."/>
            <person name="Azarias Guimaraes A."/>
            <person name="Martins da Costa E."/>
            <person name="Soares de Carvalho T."/>
            <person name="Balsanelli E."/>
            <person name="Willems A."/>
            <person name="Maltempi de Souza E."/>
            <person name="de Souza Moreira F.M."/>
        </authorList>
    </citation>
    <scope>NUCLEOTIDE SEQUENCE [LARGE SCALE GENOMIC DNA]</scope>
    <source>
        <strain evidence="1 2">UFLA 03-164</strain>
    </source>
</reference>
<gene>
    <name evidence="1" type="ORF">FNJ47_05190</name>
</gene>
<dbReference type="RefSeq" id="WP_163151207.1">
    <property type="nucleotide sequence ID" value="NZ_VKHP01000011.1"/>
</dbReference>
<comment type="caution">
    <text evidence="1">The sequence shown here is derived from an EMBL/GenBank/DDBJ whole genome shotgun (WGS) entry which is preliminary data.</text>
</comment>